<protein>
    <submittedName>
        <fullName evidence="1">Uncharacterized protein</fullName>
    </submittedName>
</protein>
<name>I4ZAS7_9BACT</name>
<dbReference type="EMBL" id="JH660660">
    <property type="protein sequence ID" value="EIM33319.1"/>
    <property type="molecule type" value="Genomic_DNA"/>
</dbReference>
<accession>I4ZAS7</accession>
<reference evidence="1 2" key="1">
    <citation type="submission" date="2012-02" db="EMBL/GenBank/DDBJ databases">
        <title>Improved High-Quality Draft genome of Prevotella bivia DSM 20514.</title>
        <authorList>
            <consortium name="US DOE Joint Genome Institute (JGI-PGF)"/>
            <person name="Lucas S."/>
            <person name="Copeland A."/>
            <person name="Lapidus A."/>
            <person name="Bruce D."/>
            <person name="Goodwin L."/>
            <person name="Pitluck S."/>
            <person name="Peters L."/>
            <person name="Mikhailova N."/>
            <person name="Munk A.C.C."/>
            <person name="Kyrpides N."/>
            <person name="Mavromatis K."/>
            <person name="Detter J.C."/>
            <person name="Han C."/>
            <person name="Land M."/>
            <person name="Hauser L."/>
            <person name="Markowitz V."/>
            <person name="Cheng J.-F."/>
            <person name="Hugenholtz P."/>
            <person name="Woyke T."/>
            <person name="Wu D."/>
            <person name="Gronow S."/>
            <person name="Wellnitz S."/>
            <person name="Brambilla E."/>
            <person name="Klenk H.-P."/>
            <person name="Eisen J.A."/>
        </authorList>
    </citation>
    <scope>NUCLEOTIDE SEQUENCE [LARGE SCALE GENOMIC DNA]</scope>
    <source>
        <strain evidence="1 2">DSM 20514</strain>
    </source>
</reference>
<dbReference type="Proteomes" id="UP000002786">
    <property type="component" value="Unassembled WGS sequence"/>
</dbReference>
<dbReference type="AlphaFoldDB" id="I4ZAS7"/>
<evidence type="ECO:0000313" key="1">
    <source>
        <dbReference type="EMBL" id="EIM33319.1"/>
    </source>
</evidence>
<sequence>MFLVPIICGCAFFTESRYRYFIRRLRSTSFRLTHSYRYFTFQVRECSLSSTKIVQTRAKEACLLFAECSLSYAKIVQTRAKKACLLFAECSLSSTKIVQTRAMKVYFQIAECSLSSTKISILLKLYHLFIEKIWHFYYQKVIFKNKNNLFLL</sequence>
<keyword evidence="2" id="KW-1185">Reference proteome</keyword>
<organism evidence="1 2">
    <name type="scientific">Prevotella bivia DSM 20514</name>
    <dbReference type="NCBI Taxonomy" id="868129"/>
    <lineage>
        <taxon>Bacteria</taxon>
        <taxon>Pseudomonadati</taxon>
        <taxon>Bacteroidota</taxon>
        <taxon>Bacteroidia</taxon>
        <taxon>Bacteroidales</taxon>
        <taxon>Prevotellaceae</taxon>
        <taxon>Prevotella</taxon>
    </lineage>
</organism>
<gene>
    <name evidence="1" type="ORF">PrebiDRAFT_1626</name>
</gene>
<evidence type="ECO:0000313" key="2">
    <source>
        <dbReference type="Proteomes" id="UP000002786"/>
    </source>
</evidence>
<proteinExistence type="predicted"/>
<dbReference type="HOGENOM" id="CLU_1720685_0_0_10"/>